<accession>A0A1D1VPJ2</accession>
<dbReference type="InterPro" id="IPR001849">
    <property type="entry name" value="PH_domain"/>
</dbReference>
<dbReference type="SMART" id="SM00233">
    <property type="entry name" value="PH"/>
    <property type="match status" value="1"/>
</dbReference>
<evidence type="ECO:0000256" key="1">
    <source>
        <dbReference type="SAM" id="MobiDB-lite"/>
    </source>
</evidence>
<dbReference type="Proteomes" id="UP000186922">
    <property type="component" value="Unassembled WGS sequence"/>
</dbReference>
<proteinExistence type="predicted"/>
<comment type="caution">
    <text evidence="3">The sequence shown here is derived from an EMBL/GenBank/DDBJ whole genome shotgun (WGS) entry which is preliminary data.</text>
</comment>
<dbReference type="EMBL" id="BDGG01000008">
    <property type="protein sequence ID" value="GAV02871.1"/>
    <property type="molecule type" value="Genomic_DNA"/>
</dbReference>
<evidence type="ECO:0000313" key="3">
    <source>
        <dbReference type="EMBL" id="GAV02871.1"/>
    </source>
</evidence>
<feature type="region of interest" description="Disordered" evidence="1">
    <location>
        <begin position="382"/>
        <end position="404"/>
    </location>
</feature>
<evidence type="ECO:0000313" key="4">
    <source>
        <dbReference type="Proteomes" id="UP000186922"/>
    </source>
</evidence>
<feature type="domain" description="PH" evidence="2">
    <location>
        <begin position="3"/>
        <end position="107"/>
    </location>
</feature>
<dbReference type="OrthoDB" id="10067254at2759"/>
<dbReference type="AlphaFoldDB" id="A0A1D1VPJ2"/>
<sequence length="597" mass="65730">MVCRTFEGYLYRKSWMGTRKSWVRLHRGTILIYDKQSDLDTDRSETNFTKKSGHHVHLDLAIVKEGKKPNSIKIRLCNGASLKFKVPLDLRASFRGEWIQALKSHIAYANNCIGVKTAASTGVSDADFLEGLAKEAKERLETLHRSLFTLHNALRDVQPRIEEAGVGHSVQDVVGASERAQKSLREFHDAVLQENRKREEELILERDRAQLAEDALEVVSKKYSALLSKMDRQSGLSSVASSAYFTPNGSMHRSVSNDRSLASGSSEYFTPEGSLHAYGEAFHDVANEGDSIGPAEGLAFPKNGYTLISARTRVSEDVERILSELDEDMKRRNGSCNVPRVASFGPMSVAGSSYNDLRSRSSSRRSDRDQFEDCISVDTRSFILSDSGASPPPPPEEYLSDTQTKSNYTDAKSTFSETQSFKSAISTGHSDIANQIRKETSVRIAAVAPPTSKPGSLRSLEVPSVKSAVSHDSIASDPVLRPPTFRDRSSSNSRTRPSSSLSATSTSPTSVTKPLTPPLNRTEDRNGHTLQDGVNSRPPLRVGEFSMPPETVNNGEVPKPVHNRSPILEGIRARPSPRLTRRPAPTPPPRRSPKFSS</sequence>
<evidence type="ECO:0000259" key="2">
    <source>
        <dbReference type="PROSITE" id="PS50003"/>
    </source>
</evidence>
<feature type="compositionally biased region" description="Low complexity" evidence="1">
    <location>
        <begin position="490"/>
        <end position="514"/>
    </location>
</feature>
<keyword evidence="4" id="KW-1185">Reference proteome</keyword>
<reference evidence="3 4" key="1">
    <citation type="journal article" date="2016" name="Nat. Commun.">
        <title>Extremotolerant tardigrade genome and improved radiotolerance of human cultured cells by tardigrade-unique protein.</title>
        <authorList>
            <person name="Hashimoto T."/>
            <person name="Horikawa D.D."/>
            <person name="Saito Y."/>
            <person name="Kuwahara H."/>
            <person name="Kozuka-Hata H."/>
            <person name="Shin-I T."/>
            <person name="Minakuchi Y."/>
            <person name="Ohishi K."/>
            <person name="Motoyama A."/>
            <person name="Aizu T."/>
            <person name="Enomoto A."/>
            <person name="Kondo K."/>
            <person name="Tanaka S."/>
            <person name="Hara Y."/>
            <person name="Koshikawa S."/>
            <person name="Sagara H."/>
            <person name="Miura T."/>
            <person name="Yokobori S."/>
            <person name="Miyagawa K."/>
            <person name="Suzuki Y."/>
            <person name="Kubo T."/>
            <person name="Oyama M."/>
            <person name="Kohara Y."/>
            <person name="Fujiyama A."/>
            <person name="Arakawa K."/>
            <person name="Katayama T."/>
            <person name="Toyoda A."/>
            <person name="Kunieda T."/>
        </authorList>
    </citation>
    <scope>NUCLEOTIDE SEQUENCE [LARGE SCALE GENOMIC DNA]</scope>
    <source>
        <strain evidence="3 4">YOKOZUNA-1</strain>
    </source>
</reference>
<organism evidence="3 4">
    <name type="scientific">Ramazzottius varieornatus</name>
    <name type="common">Water bear</name>
    <name type="synonym">Tardigrade</name>
    <dbReference type="NCBI Taxonomy" id="947166"/>
    <lineage>
        <taxon>Eukaryota</taxon>
        <taxon>Metazoa</taxon>
        <taxon>Ecdysozoa</taxon>
        <taxon>Tardigrada</taxon>
        <taxon>Eutardigrada</taxon>
        <taxon>Parachela</taxon>
        <taxon>Hypsibioidea</taxon>
        <taxon>Ramazzottiidae</taxon>
        <taxon>Ramazzottius</taxon>
    </lineage>
</organism>
<dbReference type="PROSITE" id="PS50003">
    <property type="entry name" value="PH_DOMAIN"/>
    <property type="match status" value="1"/>
</dbReference>
<dbReference type="SUPFAM" id="SSF50729">
    <property type="entry name" value="PH domain-like"/>
    <property type="match status" value="1"/>
</dbReference>
<name>A0A1D1VPJ2_RAMVA</name>
<feature type="region of interest" description="Disordered" evidence="1">
    <location>
        <begin position="446"/>
        <end position="597"/>
    </location>
</feature>
<gene>
    <name evidence="3" type="primary">RvY_13383-1</name>
    <name evidence="3" type="synonym">RvY_13383.1</name>
    <name evidence="3" type="ORF">RvY_13383</name>
</gene>
<protein>
    <recommendedName>
        <fullName evidence="2">PH domain-containing protein</fullName>
    </recommendedName>
</protein>